<evidence type="ECO:0000256" key="5">
    <source>
        <dbReference type="ARBA" id="ARBA00022771"/>
    </source>
</evidence>
<feature type="domain" description="FYVE-type" evidence="10">
    <location>
        <begin position="524"/>
        <end position="579"/>
    </location>
</feature>
<evidence type="ECO:0000259" key="9">
    <source>
        <dbReference type="PROSITE" id="PS50010"/>
    </source>
</evidence>
<evidence type="ECO:0000256" key="1">
    <source>
        <dbReference type="ARBA" id="ARBA00004496"/>
    </source>
</evidence>
<keyword evidence="6" id="KW-0862">Zinc</keyword>
<dbReference type="InterPro" id="IPR035899">
    <property type="entry name" value="DBL_dom_sf"/>
</dbReference>
<dbReference type="SUPFAM" id="SSF57903">
    <property type="entry name" value="FYVE/PHD zinc finger"/>
    <property type="match status" value="1"/>
</dbReference>
<dbReference type="InterPro" id="IPR013083">
    <property type="entry name" value="Znf_RING/FYVE/PHD"/>
</dbReference>
<dbReference type="Gene3D" id="3.30.40.10">
    <property type="entry name" value="Zinc/RING finger domain, C3HC4 (zinc finger)"/>
    <property type="match status" value="1"/>
</dbReference>
<keyword evidence="3" id="KW-0344">Guanine-nucleotide releasing factor</keyword>
<dbReference type="PROSITE" id="PS50010">
    <property type="entry name" value="DH_2"/>
    <property type="match status" value="1"/>
</dbReference>
<dbReference type="SUPFAM" id="SSF48065">
    <property type="entry name" value="DBL homology domain (DH-domain)"/>
    <property type="match status" value="1"/>
</dbReference>
<evidence type="ECO:0000313" key="12">
    <source>
        <dbReference type="WBParaSite" id="maker-uti_cns_0001126-snap-gene-0.2-mRNA-1"/>
    </source>
</evidence>
<evidence type="ECO:0000256" key="4">
    <source>
        <dbReference type="ARBA" id="ARBA00022723"/>
    </source>
</evidence>
<dbReference type="GO" id="GO:0008270">
    <property type="term" value="F:zinc ion binding"/>
    <property type="evidence" value="ECO:0007669"/>
    <property type="project" value="UniProtKB-KW"/>
</dbReference>
<evidence type="ECO:0000256" key="7">
    <source>
        <dbReference type="PROSITE-ProRule" id="PRU00091"/>
    </source>
</evidence>
<organism evidence="11 12">
    <name type="scientific">Macrostomum lignano</name>
    <dbReference type="NCBI Taxonomy" id="282301"/>
    <lineage>
        <taxon>Eukaryota</taxon>
        <taxon>Metazoa</taxon>
        <taxon>Spiralia</taxon>
        <taxon>Lophotrochozoa</taxon>
        <taxon>Platyhelminthes</taxon>
        <taxon>Rhabditophora</taxon>
        <taxon>Macrostomorpha</taxon>
        <taxon>Macrostomida</taxon>
        <taxon>Macrostomidae</taxon>
        <taxon>Macrostomum</taxon>
    </lineage>
</organism>
<comment type="subcellular location">
    <subcellularLocation>
        <location evidence="1">Cytoplasm</location>
    </subcellularLocation>
</comment>
<dbReference type="PROSITE" id="PS50178">
    <property type="entry name" value="ZF_FYVE"/>
    <property type="match status" value="1"/>
</dbReference>
<reference evidence="12" key="1">
    <citation type="submission" date="2016-11" db="UniProtKB">
        <authorList>
            <consortium name="WormBaseParasite"/>
        </authorList>
    </citation>
    <scope>IDENTIFICATION</scope>
</reference>
<feature type="compositionally biased region" description="Acidic residues" evidence="8">
    <location>
        <begin position="763"/>
        <end position="772"/>
    </location>
</feature>
<evidence type="ECO:0000256" key="8">
    <source>
        <dbReference type="SAM" id="MobiDB-lite"/>
    </source>
</evidence>
<dbReference type="Pfam" id="PF00621">
    <property type="entry name" value="RhoGEF"/>
    <property type="match status" value="1"/>
</dbReference>
<evidence type="ECO:0000256" key="2">
    <source>
        <dbReference type="ARBA" id="ARBA00022490"/>
    </source>
</evidence>
<name>A0A1I8G7W0_9PLAT</name>
<dbReference type="InterPro" id="IPR000306">
    <property type="entry name" value="Znf_FYVE"/>
</dbReference>
<dbReference type="Proteomes" id="UP000095280">
    <property type="component" value="Unplaced"/>
</dbReference>
<dbReference type="SMART" id="SM00325">
    <property type="entry name" value="RhoGEF"/>
    <property type="match status" value="1"/>
</dbReference>
<dbReference type="InterPro" id="IPR017455">
    <property type="entry name" value="Znf_FYVE-rel"/>
</dbReference>
<keyword evidence="11" id="KW-1185">Reference proteome</keyword>
<dbReference type="CDD" id="cd00160">
    <property type="entry name" value="RhoGEF"/>
    <property type="match status" value="1"/>
</dbReference>
<dbReference type="Pfam" id="PF01363">
    <property type="entry name" value="FYVE"/>
    <property type="match status" value="1"/>
</dbReference>
<feature type="domain" description="DH" evidence="9">
    <location>
        <begin position="166"/>
        <end position="351"/>
    </location>
</feature>
<dbReference type="GO" id="GO:0005085">
    <property type="term" value="F:guanyl-nucleotide exchange factor activity"/>
    <property type="evidence" value="ECO:0007669"/>
    <property type="project" value="UniProtKB-KW"/>
</dbReference>
<feature type="region of interest" description="Disordered" evidence="8">
    <location>
        <begin position="115"/>
        <end position="155"/>
    </location>
</feature>
<dbReference type="AlphaFoldDB" id="A0A1I8G7W0"/>
<protein>
    <submittedName>
        <fullName evidence="12">DH domain-containing protein</fullName>
    </submittedName>
</protein>
<keyword evidence="2" id="KW-0963">Cytoplasm</keyword>
<dbReference type="InterPro" id="IPR000219">
    <property type="entry name" value="DH_dom"/>
</dbReference>
<evidence type="ECO:0000259" key="10">
    <source>
        <dbReference type="PROSITE" id="PS50178"/>
    </source>
</evidence>
<feature type="compositionally biased region" description="Low complexity" evidence="8">
    <location>
        <begin position="747"/>
        <end position="756"/>
    </location>
</feature>
<dbReference type="PANTHER" id="PTHR12673">
    <property type="entry name" value="FACIOGENITAL DYSPLASIA PROTEIN"/>
    <property type="match status" value="1"/>
</dbReference>
<proteinExistence type="predicted"/>
<dbReference type="Gene3D" id="1.20.900.10">
    <property type="entry name" value="Dbl homology (DH) domain"/>
    <property type="match status" value="1"/>
</dbReference>
<evidence type="ECO:0000313" key="11">
    <source>
        <dbReference type="Proteomes" id="UP000095280"/>
    </source>
</evidence>
<dbReference type="GO" id="GO:0005737">
    <property type="term" value="C:cytoplasm"/>
    <property type="evidence" value="ECO:0007669"/>
    <property type="project" value="UniProtKB-SubCell"/>
</dbReference>
<accession>A0A1I8G7W0</accession>
<evidence type="ECO:0000256" key="6">
    <source>
        <dbReference type="ARBA" id="ARBA00022833"/>
    </source>
</evidence>
<sequence>RFEDNRNGCFCPLKLDRCLYSLFAATVPRKYIVQPASKSRLVITWDHGCEDSLQIIGPEDPRRQKQEEQKQQQLGPVVLAQLSRDSSGQLRLRLSCSCDGTAAVPLANSAPVPAAGSCHLSEEVPGSDDSDNDDALRINDVPPLGEDVQRKSDASNEAVAEASSSSYASALEEFVTTERTYVRRLGLVFDVYYLGLQSAVQERRLTCCSQDELKRVFGHFQSMRLLHEQLLSDLLESEQQLGQLMCQYGHQLKSYSTYYSTFPQTTATVRGWMTDEAFRREFAQLRQQCTDQVEAQLDLRALLLEPVQRPMRYPMLLDRYLEEIGSGHVDFASAHRAKNTVLESLSELEKSLRDFSAFQERLQLLRSVAFPATLAPHWEEFAHCCLRHGRAWQEEKPRYLLLSRRTLLICAPSRFRQETWTAKRALPVPGDLRVLGCEGCLLRMDTDSDARLQLEFGSRRGAEEEARGDSSDSGSDGVRECRDWAMELRRLGVPFFDSPTEGDDQLLPWERAAGRTGRPVMTPLDKASRCQGCGATYRLLQRRRLSCRVCGGAFCSDCTSYQAQTSWGGDKSLRCCFFCRIAAGAEPTELASDRHRQLLARFRSVRALDENQESLKGHVTAWFSGRWVSLWCRVDPEGRQLALYKHRRDFLPVMAIQQPQLRVEVTEPENADKTGTPTELLVHDHQRRRDCRLRPATGDDGSLFARIAGLLGRCADDLNGVGTDSVDADPAPPNSTALQTLALPPTTASPLASLSPSPIPFGDDLELMPEPW</sequence>
<evidence type="ECO:0000256" key="3">
    <source>
        <dbReference type="ARBA" id="ARBA00022658"/>
    </source>
</evidence>
<keyword evidence="4" id="KW-0479">Metal-binding</keyword>
<dbReference type="PANTHER" id="PTHR12673:SF159">
    <property type="entry name" value="LD03170P"/>
    <property type="match status" value="1"/>
</dbReference>
<dbReference type="InterPro" id="IPR011011">
    <property type="entry name" value="Znf_FYVE_PHD"/>
</dbReference>
<keyword evidence="5 7" id="KW-0863">Zinc-finger</keyword>
<feature type="region of interest" description="Disordered" evidence="8">
    <location>
        <begin position="747"/>
        <end position="772"/>
    </location>
</feature>
<dbReference type="InterPro" id="IPR051092">
    <property type="entry name" value="FYVE_RhoGEF_PH"/>
</dbReference>
<dbReference type="WBParaSite" id="maker-uti_cns_0001126-snap-gene-0.2-mRNA-1">
    <property type="protein sequence ID" value="maker-uti_cns_0001126-snap-gene-0.2-mRNA-1"/>
    <property type="gene ID" value="maker-uti_cns_0001126-snap-gene-0.2"/>
</dbReference>